<dbReference type="EMBL" id="MF495680">
    <property type="protein sequence ID" value="ASU10317.1"/>
    <property type="molecule type" value="Genomic_DNA"/>
</dbReference>
<proteinExistence type="predicted"/>
<sequence>MLEALLCWVNEQRTHQGKPIVAFDGKVLRGSFRGNAKDEHNQDR</sequence>
<protein>
    <submittedName>
        <fullName evidence="1">Uncharacterized protein</fullName>
    </submittedName>
</protein>
<dbReference type="AlphaFoldDB" id="A0A223LYM3"/>
<accession>A0A223LYM3</accession>
<organism evidence="1">
    <name type="scientific">Aeromonas veronii</name>
    <dbReference type="NCBI Taxonomy" id="654"/>
    <lineage>
        <taxon>Bacteria</taxon>
        <taxon>Pseudomonadati</taxon>
        <taxon>Pseudomonadota</taxon>
        <taxon>Gammaproteobacteria</taxon>
        <taxon>Aeromonadales</taxon>
        <taxon>Aeromonadaceae</taxon>
        <taxon>Aeromonas</taxon>
    </lineage>
</organism>
<name>A0A223LYM3_AERVE</name>
<evidence type="ECO:0000313" key="1">
    <source>
        <dbReference type="EMBL" id="ASU10317.1"/>
    </source>
</evidence>
<reference evidence="1" key="1">
    <citation type="submission" date="2017-07" db="EMBL/GenBank/DDBJ databases">
        <authorList>
            <person name="Sun Z.S."/>
            <person name="Albrecht U."/>
            <person name="Echele G."/>
            <person name="Lee C.C."/>
        </authorList>
    </citation>
    <scope>NUCLEOTIDE SEQUENCE</scope>
    <source>
        <strain evidence="1">172</strain>
    </source>
</reference>